<evidence type="ECO:0000313" key="6">
    <source>
        <dbReference type="EMBL" id="GAA0593629.1"/>
    </source>
</evidence>
<dbReference type="Pfam" id="PF24517">
    <property type="entry name" value="CBM96"/>
    <property type="match status" value="1"/>
</dbReference>
<keyword evidence="7" id="KW-1185">Reference proteome</keyword>
<comment type="caution">
    <text evidence="6">The sequence shown here is derived from an EMBL/GenBank/DDBJ whole genome shotgun (WGS) entry which is preliminary data.</text>
</comment>
<dbReference type="NCBIfam" id="NF033679">
    <property type="entry name" value="DNRLRE_dom"/>
    <property type="match status" value="1"/>
</dbReference>
<sequence length="597" mass="63092">MVLVAALLGAVPATARTSSDGAAVAQDAYTVTPAVSPVVQSGPRNIVKRVQDTYVSSTDARDHSAGSVLHIGSPDNGTTRYRSYVQFDVARLKGVAIKSAALRLYNSYTGSCDGWWMYADPVAAAWNEKTVTWATRPAVTAGYQASANFGVGSAGCADEARPFDPATSNGIHRLDVTAMVRAWTSSTGALPNYGIQLSAGELDSKAYKDFCSMNPSASVYACDAAYNAPTLEIEFDDTSSVVSAGNSKPVANGGYPADVPAIEFFRSGKVADGPYQRWLPDAYHSVADPAGKLFPTRAWGGGTDHRLRPAGAYAEGDPAKKVMVVTDGNSGFVGVIPYPSLSGYKWAYNVGDAGVSNVHGAELLPDGNVAVASSKTGTVAVYARATGDPTSPTPGPAKPLSSKPLEAAHQVLYDPSTSSLWAIGGHALVRYTYDPATGTLDDGEPFALPQQISSGGLAAAWGHDLEPVYGDPDRLWVAANAGIVQFSKSGSAGCYKGSLRWPLPQQVSGGGMENHWCTDYLAEKELNVQPLVKSIGNDPVSGERLTTCADGCEGSNTNPSYTTSWLRFVTTGGHTDLTRWWNQSQHYRARWMVPSYQ</sequence>
<evidence type="ECO:0000259" key="5">
    <source>
        <dbReference type="Pfam" id="PF24517"/>
    </source>
</evidence>
<evidence type="ECO:0000256" key="3">
    <source>
        <dbReference type="ARBA" id="ARBA00022729"/>
    </source>
</evidence>
<dbReference type="SUPFAM" id="SSF75011">
    <property type="entry name" value="3-carboxy-cis,cis-mucoante lactonizing enzyme"/>
    <property type="match status" value="1"/>
</dbReference>
<evidence type="ECO:0000256" key="4">
    <source>
        <dbReference type="SAM" id="SignalP"/>
    </source>
</evidence>
<comment type="subcellular location">
    <subcellularLocation>
        <location evidence="1">Secreted</location>
    </subcellularLocation>
</comment>
<dbReference type="Proteomes" id="UP001500668">
    <property type="component" value="Unassembled WGS sequence"/>
</dbReference>
<feature type="signal peptide" evidence="4">
    <location>
        <begin position="1"/>
        <end position="15"/>
    </location>
</feature>
<keyword evidence="3 4" id="KW-0732">Signal</keyword>
<reference evidence="6 7" key="1">
    <citation type="journal article" date="2019" name="Int. J. Syst. Evol. Microbiol.">
        <title>The Global Catalogue of Microorganisms (GCM) 10K type strain sequencing project: providing services to taxonomists for standard genome sequencing and annotation.</title>
        <authorList>
            <consortium name="The Broad Institute Genomics Platform"/>
            <consortium name="The Broad Institute Genome Sequencing Center for Infectious Disease"/>
            <person name="Wu L."/>
            <person name="Ma J."/>
        </authorList>
    </citation>
    <scope>NUCLEOTIDE SEQUENCE [LARGE SCALE GENOMIC DNA]</scope>
    <source>
        <strain evidence="6 7">JCM 5067</strain>
    </source>
</reference>
<feature type="domain" description="Carbohydrate-binding module family 96" evidence="5">
    <location>
        <begin position="48"/>
        <end position="148"/>
    </location>
</feature>
<keyword evidence="2" id="KW-0964">Secreted</keyword>
<accession>A0ABN1FLZ9</accession>
<feature type="chain" id="PRO_5045706253" description="Carbohydrate-binding module family 96 domain-containing protein" evidence="4">
    <location>
        <begin position="16"/>
        <end position="597"/>
    </location>
</feature>
<dbReference type="InterPro" id="IPR055372">
    <property type="entry name" value="CBM96"/>
</dbReference>
<evidence type="ECO:0000256" key="2">
    <source>
        <dbReference type="ARBA" id="ARBA00022525"/>
    </source>
</evidence>
<dbReference type="InterPro" id="IPR045383">
    <property type="entry name" value="DUF6528"/>
</dbReference>
<gene>
    <name evidence="6" type="ORF">GCM10010394_23720</name>
</gene>
<dbReference type="Pfam" id="PF20138">
    <property type="entry name" value="DUF6528"/>
    <property type="match status" value="1"/>
</dbReference>
<protein>
    <recommendedName>
        <fullName evidence="5">Carbohydrate-binding module family 96 domain-containing protein</fullName>
    </recommendedName>
</protein>
<dbReference type="EMBL" id="BAAACA010000014">
    <property type="protein sequence ID" value="GAA0593629.1"/>
    <property type="molecule type" value="Genomic_DNA"/>
</dbReference>
<evidence type="ECO:0000256" key="1">
    <source>
        <dbReference type="ARBA" id="ARBA00004613"/>
    </source>
</evidence>
<evidence type="ECO:0000313" key="7">
    <source>
        <dbReference type="Proteomes" id="UP001500668"/>
    </source>
</evidence>
<organism evidence="6 7">
    <name type="scientific">Streptomyces crystallinus</name>
    <dbReference type="NCBI Taxonomy" id="68191"/>
    <lineage>
        <taxon>Bacteria</taxon>
        <taxon>Bacillati</taxon>
        <taxon>Actinomycetota</taxon>
        <taxon>Actinomycetes</taxon>
        <taxon>Kitasatosporales</taxon>
        <taxon>Streptomycetaceae</taxon>
        <taxon>Streptomyces</taxon>
    </lineage>
</organism>
<proteinExistence type="predicted"/>
<name>A0ABN1FLZ9_9ACTN</name>